<dbReference type="InterPro" id="IPR014593">
    <property type="entry name" value="UCP034961_SH3_2"/>
</dbReference>
<dbReference type="AlphaFoldDB" id="A0A4Y3PSZ4"/>
<dbReference type="Pfam" id="PF07653">
    <property type="entry name" value="SH3_2"/>
    <property type="match status" value="2"/>
</dbReference>
<dbReference type="PROSITE" id="PS50002">
    <property type="entry name" value="SH3"/>
    <property type="match status" value="1"/>
</dbReference>
<gene>
    <name evidence="3" type="ORF">BPA01_46760</name>
</gene>
<evidence type="ECO:0000256" key="1">
    <source>
        <dbReference type="ARBA" id="ARBA00022443"/>
    </source>
</evidence>
<dbReference type="GeneID" id="87611906"/>
<evidence type="ECO:0000313" key="3">
    <source>
        <dbReference type="EMBL" id="GEB35096.1"/>
    </source>
</evidence>
<evidence type="ECO:0000259" key="2">
    <source>
        <dbReference type="PROSITE" id="PS50002"/>
    </source>
</evidence>
<dbReference type="EMBL" id="BJMH01000033">
    <property type="protein sequence ID" value="GEB35096.1"/>
    <property type="molecule type" value="Genomic_DNA"/>
</dbReference>
<dbReference type="RefSeq" id="WP_122963822.1">
    <property type="nucleotide sequence ID" value="NZ_BJMH01000033.1"/>
</dbReference>
<sequence>MSQTYKVMIQHRINYPTPIELTQGQTVILGRVDDDPDGWRNWRYCYTLDHSMEGWVPEQIIQAKDKEGIITENYSAKELDVNEGDTVELLQELNGWGWCMSTNREYGWVPMRNLQLASQ</sequence>
<dbReference type="Gene3D" id="2.30.30.40">
    <property type="entry name" value="SH3 Domains"/>
    <property type="match status" value="1"/>
</dbReference>
<keyword evidence="4" id="KW-1185">Reference proteome</keyword>
<dbReference type="SUPFAM" id="SSF50044">
    <property type="entry name" value="SH3-domain"/>
    <property type="match status" value="2"/>
</dbReference>
<evidence type="ECO:0000313" key="4">
    <source>
        <dbReference type="Proteomes" id="UP000316882"/>
    </source>
</evidence>
<dbReference type="PIRSF" id="PIRSF034961">
    <property type="entry name" value="UCP034961_SH3_2"/>
    <property type="match status" value="1"/>
</dbReference>
<dbReference type="InterPro" id="IPR036028">
    <property type="entry name" value="SH3-like_dom_sf"/>
</dbReference>
<feature type="domain" description="SH3" evidence="2">
    <location>
        <begin position="63"/>
        <end position="119"/>
    </location>
</feature>
<proteinExistence type="predicted"/>
<keyword evidence="1" id="KW-0728">SH3 domain</keyword>
<dbReference type="InterPro" id="IPR001452">
    <property type="entry name" value="SH3_domain"/>
</dbReference>
<dbReference type="Proteomes" id="UP000316882">
    <property type="component" value="Unassembled WGS sequence"/>
</dbReference>
<name>A0A4Y3PSZ4_BREPA</name>
<comment type="caution">
    <text evidence="3">The sequence shown here is derived from an EMBL/GenBank/DDBJ whole genome shotgun (WGS) entry which is preliminary data.</text>
</comment>
<protein>
    <recommendedName>
        <fullName evidence="2">SH3 domain-containing protein</fullName>
    </recommendedName>
</protein>
<reference evidence="3 4" key="1">
    <citation type="submission" date="2019-06" db="EMBL/GenBank/DDBJ databases">
        <title>Whole genome shotgun sequence of Brevibacillus parabrevis NBRC 12334.</title>
        <authorList>
            <person name="Hosoyama A."/>
            <person name="Uohara A."/>
            <person name="Ohji S."/>
            <person name="Ichikawa N."/>
        </authorList>
    </citation>
    <scope>NUCLEOTIDE SEQUENCE [LARGE SCALE GENOMIC DNA]</scope>
    <source>
        <strain evidence="3 4">NBRC 12334</strain>
    </source>
</reference>
<organism evidence="3 4">
    <name type="scientific">Brevibacillus parabrevis</name>
    <dbReference type="NCBI Taxonomy" id="54914"/>
    <lineage>
        <taxon>Bacteria</taxon>
        <taxon>Bacillati</taxon>
        <taxon>Bacillota</taxon>
        <taxon>Bacilli</taxon>
        <taxon>Bacillales</taxon>
        <taxon>Paenibacillaceae</taxon>
        <taxon>Brevibacillus</taxon>
    </lineage>
</organism>
<accession>A0A4Y3PSZ4</accession>